<keyword evidence="4" id="KW-0808">Transferase</keyword>
<dbReference type="GO" id="GO:0071555">
    <property type="term" value="P:cell wall organization"/>
    <property type="evidence" value="ECO:0007669"/>
    <property type="project" value="UniProtKB-KW"/>
</dbReference>
<dbReference type="Pfam" id="PF01501">
    <property type="entry name" value="Glyco_transf_8"/>
    <property type="match status" value="1"/>
</dbReference>
<dbReference type="CDD" id="cd06429">
    <property type="entry name" value="GT8_like_1"/>
    <property type="match status" value="1"/>
</dbReference>
<keyword evidence="5" id="KW-0961">Cell wall biogenesis/degradation</keyword>
<dbReference type="InterPro" id="IPR002495">
    <property type="entry name" value="Glyco_trans_8"/>
</dbReference>
<feature type="region of interest" description="Disordered" evidence="6">
    <location>
        <begin position="107"/>
        <end position="130"/>
    </location>
</feature>
<accession>A0AAW1KT47</accession>
<feature type="compositionally biased region" description="Polar residues" evidence="6">
    <location>
        <begin position="110"/>
        <end position="128"/>
    </location>
</feature>
<keyword evidence="5" id="KW-0812">Transmembrane</keyword>
<protein>
    <recommendedName>
        <fullName evidence="5">Hexosyltransferase</fullName>
        <ecNumber evidence="5">2.4.1.-</ecNumber>
    </recommendedName>
</protein>
<dbReference type="Proteomes" id="UP001443914">
    <property type="component" value="Unassembled WGS sequence"/>
</dbReference>
<dbReference type="Pfam" id="PF25557">
    <property type="entry name" value="GAUT_1"/>
    <property type="match status" value="1"/>
</dbReference>
<comment type="caution">
    <text evidence="7">The sequence shown here is derived from an EMBL/GenBank/DDBJ whole genome shotgun (WGS) entry which is preliminary data.</text>
</comment>
<dbReference type="PANTHER" id="PTHR32116">
    <property type="entry name" value="GALACTURONOSYLTRANSFERASE 4-RELATED"/>
    <property type="match status" value="1"/>
</dbReference>
<dbReference type="GO" id="GO:0047262">
    <property type="term" value="F:polygalacturonate 4-alpha-galacturonosyltransferase activity"/>
    <property type="evidence" value="ECO:0007669"/>
    <property type="project" value="InterPro"/>
</dbReference>
<evidence type="ECO:0000256" key="5">
    <source>
        <dbReference type="RuleBase" id="RU362027"/>
    </source>
</evidence>
<dbReference type="SUPFAM" id="SSF53448">
    <property type="entry name" value="Nucleotide-diphospho-sugar transferases"/>
    <property type="match status" value="1"/>
</dbReference>
<keyword evidence="3 5" id="KW-0328">Glycosyltransferase</keyword>
<evidence type="ECO:0000256" key="2">
    <source>
        <dbReference type="ARBA" id="ARBA00006351"/>
    </source>
</evidence>
<dbReference type="Gene3D" id="3.90.550.10">
    <property type="entry name" value="Spore Coat Polysaccharide Biosynthesis Protein SpsA, Chain A"/>
    <property type="match status" value="1"/>
</dbReference>
<keyword evidence="8" id="KW-1185">Reference proteome</keyword>
<feature type="transmembrane region" description="Helical" evidence="5">
    <location>
        <begin position="20"/>
        <end position="41"/>
    </location>
</feature>
<dbReference type="EMBL" id="JBDFQZ010000005">
    <property type="protein sequence ID" value="KAK9723808.1"/>
    <property type="molecule type" value="Genomic_DNA"/>
</dbReference>
<evidence type="ECO:0000256" key="6">
    <source>
        <dbReference type="SAM" id="MobiDB-lite"/>
    </source>
</evidence>
<reference evidence="7" key="1">
    <citation type="submission" date="2024-03" db="EMBL/GenBank/DDBJ databases">
        <title>WGS assembly of Saponaria officinalis var. Norfolk2.</title>
        <authorList>
            <person name="Jenkins J."/>
            <person name="Shu S."/>
            <person name="Grimwood J."/>
            <person name="Barry K."/>
            <person name="Goodstein D."/>
            <person name="Schmutz J."/>
            <person name="Leebens-Mack J."/>
            <person name="Osbourn A."/>
        </authorList>
    </citation>
    <scope>NUCLEOTIDE SEQUENCE [LARGE SCALE GENOMIC DNA]</scope>
    <source>
        <strain evidence="7">JIC</strain>
    </source>
</reference>
<name>A0AAW1KT47_SAPOF</name>
<dbReference type="InterPro" id="IPR029993">
    <property type="entry name" value="GAUT"/>
</dbReference>
<gene>
    <name evidence="7" type="ORF">RND81_05G026900</name>
</gene>
<sequence>MKGGVSSYQISTKRRWKGFVIAVLGLVILSMLVPLVFLLGFHNGFHSSGFPSERQSSMSNNARGDYGSLNYSHTDDQQNKSEHIAEIIERLVPPKERVHISVEETPVQGGLNQSTTKSPLHVNQQQGSLGKPVENHVHKPSPPPHKVNVSSSVEVIRPPKAIDESDMSCELRFGSYCLWRREYKEVMIDSMVKKMKDRLFVARAYFPSIAKLPAHEKLSRDMKQNIQDFERILSETTTDADLPSHIPEKLQKMEAVIARAKSIPVDCNNVDKKFRQLLDLTEDEANFHTKQSAFLYQLAVQTMPKSLHCLSMRLTVEYFNNASLDFDVSASEKFDDPELYHYVVFSSNILASSVLINSTVANAKGSKNLVFHILTDRENYYSMKLWFLKNTFKESSVQVLNLEDYIPESHNKVPGLSLPEEFRVTLQTAQKLPKMQYKTEYVSVFSHSHYLLPEIFKKLDKIVVLDDDILVQQDLSALWKIKMGKKVNGAVEMCAVRLGHLNNYLGRNSFNSNSCAWMSGLNVIDLARWRELNLSGTFRKLVHEFETEGTQFEAAASRASLLTFQDLVYALDDSWILSGLGHDYGLGSRAIKNAAALHYNGNMKPWLELGIPKYKSLWAKFLNREDQYLSECNVSP</sequence>
<dbReference type="AlphaFoldDB" id="A0AAW1KT47"/>
<evidence type="ECO:0000256" key="1">
    <source>
        <dbReference type="ARBA" id="ARBA00004877"/>
    </source>
</evidence>
<evidence type="ECO:0000256" key="3">
    <source>
        <dbReference type="ARBA" id="ARBA00022676"/>
    </source>
</evidence>
<comment type="pathway">
    <text evidence="1 5">Glycan metabolism; pectin biosynthesis.</text>
</comment>
<dbReference type="GO" id="GO:0000139">
    <property type="term" value="C:Golgi membrane"/>
    <property type="evidence" value="ECO:0007669"/>
    <property type="project" value="UniProtKB-SubCell"/>
</dbReference>
<evidence type="ECO:0000256" key="4">
    <source>
        <dbReference type="ARBA" id="ARBA00022679"/>
    </source>
</evidence>
<keyword evidence="5" id="KW-0472">Membrane</keyword>
<organism evidence="7 8">
    <name type="scientific">Saponaria officinalis</name>
    <name type="common">Common soapwort</name>
    <name type="synonym">Lychnis saponaria</name>
    <dbReference type="NCBI Taxonomy" id="3572"/>
    <lineage>
        <taxon>Eukaryota</taxon>
        <taxon>Viridiplantae</taxon>
        <taxon>Streptophyta</taxon>
        <taxon>Embryophyta</taxon>
        <taxon>Tracheophyta</taxon>
        <taxon>Spermatophyta</taxon>
        <taxon>Magnoliopsida</taxon>
        <taxon>eudicotyledons</taxon>
        <taxon>Gunneridae</taxon>
        <taxon>Pentapetalae</taxon>
        <taxon>Caryophyllales</taxon>
        <taxon>Caryophyllaceae</taxon>
        <taxon>Caryophylleae</taxon>
        <taxon>Saponaria</taxon>
    </lineage>
</organism>
<comment type="subcellular location">
    <subcellularLocation>
        <location evidence="5">Golgi apparatus membrane</location>
        <topology evidence="5">Single-pass type II membrane protein</topology>
    </subcellularLocation>
</comment>
<dbReference type="PANTHER" id="PTHR32116:SF12">
    <property type="entry name" value="GALACTURONOSYLTRANSFERASE 7-RELATED"/>
    <property type="match status" value="1"/>
</dbReference>
<evidence type="ECO:0000313" key="8">
    <source>
        <dbReference type="Proteomes" id="UP001443914"/>
    </source>
</evidence>
<dbReference type="EC" id="2.4.1.-" evidence="5"/>
<comment type="similarity">
    <text evidence="2 5">Belongs to the glycosyltransferase 8 family.</text>
</comment>
<proteinExistence type="inferred from homology"/>
<keyword evidence="5" id="KW-0333">Golgi apparatus</keyword>
<keyword evidence="5" id="KW-1133">Transmembrane helix</keyword>
<dbReference type="InterPro" id="IPR029044">
    <property type="entry name" value="Nucleotide-diphossugar_trans"/>
</dbReference>
<evidence type="ECO:0000313" key="7">
    <source>
        <dbReference type="EMBL" id="KAK9723808.1"/>
    </source>
</evidence>